<organism evidence="1 2">
    <name type="scientific">Prochlorothrix hollandica PCC 9006 = CALU 1027</name>
    <dbReference type="NCBI Taxonomy" id="317619"/>
    <lineage>
        <taxon>Bacteria</taxon>
        <taxon>Bacillati</taxon>
        <taxon>Cyanobacteriota</taxon>
        <taxon>Cyanophyceae</taxon>
        <taxon>Prochlorotrichales</taxon>
        <taxon>Prochlorotrichaceae</taxon>
        <taxon>Prochlorothrix</taxon>
    </lineage>
</organism>
<comment type="caution">
    <text evidence="1">The sequence shown here is derived from an EMBL/GenBank/DDBJ whole genome shotgun (WGS) entry which is preliminary data.</text>
</comment>
<dbReference type="AlphaFoldDB" id="A0A0M2PYE8"/>
<protein>
    <submittedName>
        <fullName evidence="1">Uncharacterized protein</fullName>
    </submittedName>
</protein>
<sequence>MHPPNPDMRPTKEEKRIAFTPSGEGAGGWVNLCHHQEVFLIFCGESQVKPTPSPSNGGEQDRCRCGGAITVM</sequence>
<proteinExistence type="predicted"/>
<reference evidence="1" key="1">
    <citation type="submission" date="2012-04" db="EMBL/GenBank/DDBJ databases">
        <authorList>
            <person name="Borisov I.G."/>
            <person name="Ivanikova N.V."/>
            <person name="Pinevich A.V."/>
        </authorList>
    </citation>
    <scope>NUCLEOTIDE SEQUENCE</scope>
    <source>
        <strain evidence="1">CALU 1027</strain>
    </source>
</reference>
<evidence type="ECO:0000313" key="2">
    <source>
        <dbReference type="Proteomes" id="UP000034681"/>
    </source>
</evidence>
<dbReference type="EMBL" id="AJTX02000002">
    <property type="protein sequence ID" value="KKJ01190.1"/>
    <property type="molecule type" value="Genomic_DNA"/>
</dbReference>
<accession>A0A0M2PYE8</accession>
<evidence type="ECO:0000313" key="1">
    <source>
        <dbReference type="EMBL" id="KKJ01190.1"/>
    </source>
</evidence>
<keyword evidence="2" id="KW-1185">Reference proteome</keyword>
<dbReference type="Proteomes" id="UP000034681">
    <property type="component" value="Unassembled WGS sequence"/>
</dbReference>
<gene>
    <name evidence="1" type="ORF">PROH_02035</name>
</gene>
<name>A0A0M2PYE8_PROHO</name>